<evidence type="ECO:0000256" key="1">
    <source>
        <dbReference type="ARBA" id="ARBA00023016"/>
    </source>
</evidence>
<dbReference type="EMBL" id="CP020557">
    <property type="protein sequence ID" value="ARF68366.1"/>
    <property type="molecule type" value="Genomic_DNA"/>
</dbReference>
<keyword evidence="2" id="KW-0456">Lyase</keyword>
<dbReference type="Pfam" id="PF01965">
    <property type="entry name" value="DJ-1_PfpI"/>
    <property type="match status" value="1"/>
</dbReference>
<dbReference type="GO" id="GO:0019243">
    <property type="term" value="P:methylglyoxal catabolic process to D-lactate via S-lactoyl-glutathione"/>
    <property type="evidence" value="ECO:0007669"/>
    <property type="project" value="TreeGrafter"/>
</dbReference>
<gene>
    <name evidence="5" type="ORF">B7C51_11935</name>
</gene>
<dbReference type="CDD" id="cd03141">
    <property type="entry name" value="GATase1_Hsp31_like"/>
    <property type="match status" value="1"/>
</dbReference>
<dbReference type="PANTHER" id="PTHR48094:SF11">
    <property type="entry name" value="GLUTATHIONE-INDEPENDENT GLYOXALASE HSP31-RELATED"/>
    <property type="match status" value="1"/>
</dbReference>
<dbReference type="InterPro" id="IPR029062">
    <property type="entry name" value="Class_I_gatase-like"/>
</dbReference>
<dbReference type="RefSeq" id="WP_083040082.1">
    <property type="nucleotide sequence ID" value="NZ_CP020557.1"/>
</dbReference>
<dbReference type="AlphaFoldDB" id="A0A1V0UTC3"/>
<proteinExistence type="inferred from homology"/>
<evidence type="ECO:0000313" key="5">
    <source>
        <dbReference type="EMBL" id="ARF68366.1"/>
    </source>
</evidence>
<protein>
    <submittedName>
        <fullName evidence="5">Thiamine biosynthesis protein ThiJ</fullName>
    </submittedName>
</protein>
<evidence type="ECO:0000313" key="6">
    <source>
        <dbReference type="Proteomes" id="UP000192727"/>
    </source>
</evidence>
<feature type="domain" description="DJ-1/PfpI" evidence="4">
    <location>
        <begin position="77"/>
        <end position="213"/>
    </location>
</feature>
<reference evidence="5 6" key="1">
    <citation type="submission" date="2017-03" db="EMBL/GenBank/DDBJ databases">
        <title>Paenibacillus larvae genome sequencing.</title>
        <authorList>
            <person name="Dingman D.W."/>
        </authorList>
    </citation>
    <scope>NUCLEOTIDE SEQUENCE [LARGE SCALE GENOMIC DNA]</scope>
    <source>
        <strain evidence="5 6">SAG 10367</strain>
    </source>
</reference>
<name>A0A1V0UTC3_9BACL</name>
<sequence>MMKRILLVTTSANNMNGHPTGLWLEELATPYILFTLSRFNVDIVSIKGGKVPLDQWSIPIDILPIFKYVKPLLQNTKPISSVNFLNYDAILFCGGHGAIVDFPNNPYVANLILNMYRNRRIVAAVCHGVAGLVNVKDEYGSFFVTGKRITGFTNEEEKAVHLADRVPFLLESKLIKEGALFYETPIFTSHVVVDGNLITGQNPQSSLEIAETIKQCL</sequence>
<dbReference type="PANTHER" id="PTHR48094">
    <property type="entry name" value="PROTEIN/NUCLEIC ACID DEGLYCASE DJ-1-RELATED"/>
    <property type="match status" value="1"/>
</dbReference>
<dbReference type="GO" id="GO:0005737">
    <property type="term" value="C:cytoplasm"/>
    <property type="evidence" value="ECO:0007669"/>
    <property type="project" value="TreeGrafter"/>
</dbReference>
<dbReference type="InterPro" id="IPR050325">
    <property type="entry name" value="Prot/Nucl_acid_deglycase"/>
</dbReference>
<dbReference type="InterPro" id="IPR002818">
    <property type="entry name" value="DJ-1/PfpI"/>
</dbReference>
<dbReference type="SUPFAM" id="SSF52317">
    <property type="entry name" value="Class I glutamine amidotransferase-like"/>
    <property type="match status" value="1"/>
</dbReference>
<evidence type="ECO:0000259" key="4">
    <source>
        <dbReference type="Pfam" id="PF01965"/>
    </source>
</evidence>
<organism evidence="5 6">
    <name type="scientific">Paenibacillus larvae subsp. pulvifaciens</name>
    <dbReference type="NCBI Taxonomy" id="1477"/>
    <lineage>
        <taxon>Bacteria</taxon>
        <taxon>Bacillati</taxon>
        <taxon>Bacillota</taxon>
        <taxon>Bacilli</taxon>
        <taxon>Bacillales</taxon>
        <taxon>Paenibacillaceae</taxon>
        <taxon>Paenibacillus</taxon>
    </lineage>
</organism>
<dbReference type="Gene3D" id="3.40.50.880">
    <property type="match status" value="1"/>
</dbReference>
<dbReference type="GO" id="GO:0019172">
    <property type="term" value="F:glyoxalase III activity"/>
    <property type="evidence" value="ECO:0007669"/>
    <property type="project" value="TreeGrafter"/>
</dbReference>
<dbReference type="Proteomes" id="UP000192727">
    <property type="component" value="Chromosome"/>
</dbReference>
<keyword evidence="1" id="KW-0346">Stress response</keyword>
<evidence type="ECO:0000256" key="2">
    <source>
        <dbReference type="ARBA" id="ARBA00023239"/>
    </source>
</evidence>
<comment type="similarity">
    <text evidence="3">Belongs to the peptidase C56 family. HSP31-like subfamily.</text>
</comment>
<accession>A0A1V0UTC3</accession>
<evidence type="ECO:0000256" key="3">
    <source>
        <dbReference type="ARBA" id="ARBA00038493"/>
    </source>
</evidence>